<dbReference type="Proteomes" id="UP000708208">
    <property type="component" value="Unassembled WGS sequence"/>
</dbReference>
<gene>
    <name evidence="2" type="ORF">AFUS01_LOCUS28227</name>
</gene>
<accession>A0A8J2PJK6</accession>
<evidence type="ECO:0000313" key="3">
    <source>
        <dbReference type="Proteomes" id="UP000708208"/>
    </source>
</evidence>
<protein>
    <submittedName>
        <fullName evidence="2">Uncharacterized protein</fullName>
    </submittedName>
</protein>
<feature type="region of interest" description="Disordered" evidence="1">
    <location>
        <begin position="1"/>
        <end position="36"/>
    </location>
</feature>
<comment type="caution">
    <text evidence="2">The sequence shown here is derived from an EMBL/GenBank/DDBJ whole genome shotgun (WGS) entry which is preliminary data.</text>
</comment>
<name>A0A8J2PJK6_9HEXA</name>
<dbReference type="EMBL" id="CAJVCH010400632">
    <property type="protein sequence ID" value="CAG7817675.1"/>
    <property type="molecule type" value="Genomic_DNA"/>
</dbReference>
<evidence type="ECO:0000256" key="1">
    <source>
        <dbReference type="SAM" id="MobiDB-lite"/>
    </source>
</evidence>
<keyword evidence="3" id="KW-1185">Reference proteome</keyword>
<proteinExistence type="predicted"/>
<feature type="non-terminal residue" evidence="2">
    <location>
        <position position="36"/>
    </location>
</feature>
<evidence type="ECO:0000313" key="2">
    <source>
        <dbReference type="EMBL" id="CAG7817675.1"/>
    </source>
</evidence>
<organism evidence="2 3">
    <name type="scientific">Allacma fusca</name>
    <dbReference type="NCBI Taxonomy" id="39272"/>
    <lineage>
        <taxon>Eukaryota</taxon>
        <taxon>Metazoa</taxon>
        <taxon>Ecdysozoa</taxon>
        <taxon>Arthropoda</taxon>
        <taxon>Hexapoda</taxon>
        <taxon>Collembola</taxon>
        <taxon>Symphypleona</taxon>
        <taxon>Sminthuridae</taxon>
        <taxon>Allacma</taxon>
    </lineage>
</organism>
<reference evidence="2" key="1">
    <citation type="submission" date="2021-06" db="EMBL/GenBank/DDBJ databases">
        <authorList>
            <person name="Hodson N. C."/>
            <person name="Mongue J. A."/>
            <person name="Jaron S. K."/>
        </authorList>
    </citation>
    <scope>NUCLEOTIDE SEQUENCE</scope>
</reference>
<dbReference type="AlphaFoldDB" id="A0A8J2PJK6"/>
<sequence>SPDDSIFSSEFDLTIPKPGPRGSKRKWGYSIARDNG</sequence>